<reference evidence="2" key="2">
    <citation type="submission" date="2014-06" db="EMBL/GenBank/DDBJ databases">
        <authorList>
            <person name="Genoscope - CEA"/>
        </authorList>
    </citation>
    <scope>NUCLEOTIDE SEQUENCE</scope>
</reference>
<dbReference type="Gramene" id="CDY38363">
    <property type="protein sequence ID" value="CDY38363"/>
    <property type="gene ID" value="GSBRNA2T00065769001"/>
</dbReference>
<name>A0A078HNG6_BRANA</name>
<evidence type="ECO:0000313" key="3">
    <source>
        <dbReference type="Proteomes" id="UP000028999"/>
    </source>
</evidence>
<dbReference type="EMBL" id="HG994356">
    <property type="protein sequence ID" value="CAF2140474.1"/>
    <property type="molecule type" value="Genomic_DNA"/>
</dbReference>
<gene>
    <name evidence="2" type="primary">BnaA02g18560D</name>
    <name evidence="1" type="ORF">DARMORV10_A02P21130.1</name>
    <name evidence="2" type="ORF">GSBRNA2T00065769001</name>
</gene>
<dbReference type="AlphaFoldDB" id="A0A078HNG6"/>
<sequence>MINERVFRVDFYHALTTLNEVNVDPIFKVPWSPDIGSLFPLTSEARGDS</sequence>
<reference evidence="1" key="3">
    <citation type="submission" date="2021-01" db="EMBL/GenBank/DDBJ databases">
        <authorList>
            <consortium name="Genoscope - CEA"/>
            <person name="William W."/>
        </authorList>
    </citation>
    <scope>NUCLEOTIDE SEQUENCE</scope>
</reference>
<evidence type="ECO:0000313" key="1">
    <source>
        <dbReference type="EMBL" id="CAF2140474.1"/>
    </source>
</evidence>
<evidence type="ECO:0000313" key="2">
    <source>
        <dbReference type="EMBL" id="CDY38363.1"/>
    </source>
</evidence>
<dbReference type="EMBL" id="LK032422">
    <property type="protein sequence ID" value="CDY38363.1"/>
    <property type="molecule type" value="Genomic_DNA"/>
</dbReference>
<dbReference type="PaxDb" id="3708-A0A078HNG6"/>
<protein>
    <submittedName>
        <fullName evidence="1">(rape) hypothetical protein</fullName>
    </submittedName>
    <submittedName>
        <fullName evidence="2">BnaA02g18560D protein</fullName>
    </submittedName>
</protein>
<dbReference type="Proteomes" id="UP000028999">
    <property type="component" value="Unassembled WGS sequence"/>
</dbReference>
<reference evidence="2 3" key="1">
    <citation type="journal article" date="2014" name="Science">
        <title>Plant genetics. Early allopolyploid evolution in the post-Neolithic Brassica napus oilseed genome.</title>
        <authorList>
            <person name="Chalhoub B."/>
            <person name="Denoeud F."/>
            <person name="Liu S."/>
            <person name="Parkin I.A."/>
            <person name="Tang H."/>
            <person name="Wang X."/>
            <person name="Chiquet J."/>
            <person name="Belcram H."/>
            <person name="Tong C."/>
            <person name="Samans B."/>
            <person name="Correa M."/>
            <person name="Da Silva C."/>
            <person name="Just J."/>
            <person name="Falentin C."/>
            <person name="Koh C.S."/>
            <person name="Le Clainche I."/>
            <person name="Bernard M."/>
            <person name="Bento P."/>
            <person name="Noel B."/>
            <person name="Labadie K."/>
            <person name="Alberti A."/>
            <person name="Charles M."/>
            <person name="Arnaud D."/>
            <person name="Guo H."/>
            <person name="Daviaud C."/>
            <person name="Alamery S."/>
            <person name="Jabbari K."/>
            <person name="Zhao M."/>
            <person name="Edger P.P."/>
            <person name="Chelaifa H."/>
            <person name="Tack D."/>
            <person name="Lassalle G."/>
            <person name="Mestiri I."/>
            <person name="Schnel N."/>
            <person name="Le Paslier M.C."/>
            <person name="Fan G."/>
            <person name="Renault V."/>
            <person name="Bayer P.E."/>
            <person name="Golicz A.A."/>
            <person name="Manoli S."/>
            <person name="Lee T.H."/>
            <person name="Thi V.H."/>
            <person name="Chalabi S."/>
            <person name="Hu Q."/>
            <person name="Fan C."/>
            <person name="Tollenaere R."/>
            <person name="Lu Y."/>
            <person name="Battail C."/>
            <person name="Shen J."/>
            <person name="Sidebottom C.H."/>
            <person name="Wang X."/>
            <person name="Canaguier A."/>
            <person name="Chauveau A."/>
            <person name="Berard A."/>
            <person name="Deniot G."/>
            <person name="Guan M."/>
            <person name="Liu Z."/>
            <person name="Sun F."/>
            <person name="Lim Y.P."/>
            <person name="Lyons E."/>
            <person name="Town C.D."/>
            <person name="Bancroft I."/>
            <person name="Wang X."/>
            <person name="Meng J."/>
            <person name="Ma J."/>
            <person name="Pires J.C."/>
            <person name="King G.J."/>
            <person name="Brunel D."/>
            <person name="Delourme R."/>
            <person name="Renard M."/>
            <person name="Aury J.M."/>
            <person name="Adams K.L."/>
            <person name="Batley J."/>
            <person name="Snowdon R.J."/>
            <person name="Tost J."/>
            <person name="Edwards D."/>
            <person name="Zhou Y."/>
            <person name="Hua W."/>
            <person name="Sharpe A.G."/>
            <person name="Paterson A.H."/>
            <person name="Guan C."/>
            <person name="Wincker P."/>
        </authorList>
    </citation>
    <scope>NUCLEOTIDE SEQUENCE [LARGE SCALE GENOMIC DNA]</scope>
    <source>
        <strain evidence="3">cv. Darmor-bzh</strain>
    </source>
</reference>
<dbReference type="Proteomes" id="UP001295469">
    <property type="component" value="Chromosome A02"/>
</dbReference>
<keyword evidence="3" id="KW-1185">Reference proteome</keyword>
<accession>A0A078HNG6</accession>
<organism evidence="2 3">
    <name type="scientific">Brassica napus</name>
    <name type="common">Rape</name>
    <dbReference type="NCBI Taxonomy" id="3708"/>
    <lineage>
        <taxon>Eukaryota</taxon>
        <taxon>Viridiplantae</taxon>
        <taxon>Streptophyta</taxon>
        <taxon>Embryophyta</taxon>
        <taxon>Tracheophyta</taxon>
        <taxon>Spermatophyta</taxon>
        <taxon>Magnoliopsida</taxon>
        <taxon>eudicotyledons</taxon>
        <taxon>Gunneridae</taxon>
        <taxon>Pentapetalae</taxon>
        <taxon>rosids</taxon>
        <taxon>malvids</taxon>
        <taxon>Brassicales</taxon>
        <taxon>Brassicaceae</taxon>
        <taxon>Brassiceae</taxon>
        <taxon>Brassica</taxon>
    </lineage>
</organism>
<proteinExistence type="predicted"/>